<organism evidence="1 2">
    <name type="scientific">Kibdelosporangium persicum</name>
    <dbReference type="NCBI Taxonomy" id="2698649"/>
    <lineage>
        <taxon>Bacteria</taxon>
        <taxon>Bacillati</taxon>
        <taxon>Actinomycetota</taxon>
        <taxon>Actinomycetes</taxon>
        <taxon>Pseudonocardiales</taxon>
        <taxon>Pseudonocardiaceae</taxon>
        <taxon>Kibdelosporangium</taxon>
    </lineage>
</organism>
<dbReference type="Proteomes" id="UP000763557">
    <property type="component" value="Unassembled WGS sequence"/>
</dbReference>
<reference evidence="1 2" key="1">
    <citation type="submission" date="2020-01" db="EMBL/GenBank/DDBJ databases">
        <title>Kibdelosporangium persica a novel Actinomycetes from a hot desert in Iran.</title>
        <authorList>
            <person name="Safaei N."/>
            <person name="Zaburannyi N."/>
            <person name="Mueller R."/>
            <person name="Wink J."/>
        </authorList>
    </citation>
    <scope>NUCLEOTIDE SEQUENCE [LARGE SCALE GENOMIC DNA]</scope>
    <source>
        <strain evidence="1 2">4NS15</strain>
    </source>
</reference>
<dbReference type="RefSeq" id="WP_376777698.1">
    <property type="nucleotide sequence ID" value="NZ_CBCSGW010000008.1"/>
</dbReference>
<gene>
    <name evidence="1" type="ORF">GC106_6010</name>
</gene>
<proteinExistence type="predicted"/>
<comment type="caution">
    <text evidence="1">The sequence shown here is derived from an EMBL/GenBank/DDBJ whole genome shotgun (WGS) entry which is preliminary data.</text>
</comment>
<evidence type="ECO:0000313" key="2">
    <source>
        <dbReference type="Proteomes" id="UP000763557"/>
    </source>
</evidence>
<evidence type="ECO:0000313" key="1">
    <source>
        <dbReference type="EMBL" id="NRN63400.1"/>
    </source>
</evidence>
<name>A0ABX2EWJ5_9PSEU</name>
<sequence>MWAKAPVGDVTEMAERTAADRRGFLADGLRPVECTACGTCVLVKKSSRHQMSIQWQTPTGSCPEYAAQNKPGALLDTCSKLRASIESLVAEGLLEVPDG</sequence>
<protein>
    <submittedName>
        <fullName evidence="1">Ferredoxin</fullName>
    </submittedName>
</protein>
<accession>A0ABX2EWJ5</accession>
<dbReference type="EMBL" id="JAAATY010000001">
    <property type="protein sequence ID" value="NRN63400.1"/>
    <property type="molecule type" value="Genomic_DNA"/>
</dbReference>
<keyword evidence="2" id="KW-1185">Reference proteome</keyword>